<keyword evidence="2" id="KW-1003">Cell membrane</keyword>
<evidence type="ECO:0000256" key="3">
    <source>
        <dbReference type="ARBA" id="ARBA00022692"/>
    </source>
</evidence>
<accession>V2UNA0</accession>
<sequence>MPKTFLHTYAPQLSLILITLIWGSTFLIVQHALSASSPMFFVGCRFAAAAGIMMILSWKVLAGISRYDVIAGGCIGIMIAIGYGAQTIGLQTISSSESAFLTALYVPMVPILQLLIFKKVPKPMMWCAAAFAFIGLILLTGNHSFSQIQLNAGQMITLFGAIAIAMEIILIGYFAERVNTQCVTVIQLLIASLCAFVSMPMVGEMSIPHFSWTLFFTVTGLGFASALIQLTMNWAQRSVDPSQAAIIYAGEPVWAGVFGRLAGERLGAMALLGGLCVVFGVILSEMKWSRKKKPSKVAYEDHS</sequence>
<dbReference type="PATRIC" id="fig|1341683.3.peg.1954"/>
<feature type="transmembrane region" description="Helical" evidence="6">
    <location>
        <begin position="39"/>
        <end position="58"/>
    </location>
</feature>
<dbReference type="GO" id="GO:0005886">
    <property type="term" value="C:plasma membrane"/>
    <property type="evidence" value="ECO:0007669"/>
    <property type="project" value="UniProtKB-SubCell"/>
</dbReference>
<feature type="transmembrane region" description="Helical" evidence="6">
    <location>
        <begin position="70"/>
        <end position="93"/>
    </location>
</feature>
<dbReference type="InterPro" id="IPR000620">
    <property type="entry name" value="EamA_dom"/>
</dbReference>
<dbReference type="Proteomes" id="UP000018418">
    <property type="component" value="Unassembled WGS sequence"/>
</dbReference>
<evidence type="ECO:0000256" key="1">
    <source>
        <dbReference type="ARBA" id="ARBA00004651"/>
    </source>
</evidence>
<dbReference type="PANTHER" id="PTHR42920:SF5">
    <property type="entry name" value="EAMA DOMAIN-CONTAINING PROTEIN"/>
    <property type="match status" value="1"/>
</dbReference>
<gene>
    <name evidence="8" type="ORF">P255_01967</name>
</gene>
<proteinExistence type="predicted"/>
<name>V2UNA0_9GAMM</name>
<feature type="transmembrane region" description="Helical" evidence="6">
    <location>
        <begin position="12"/>
        <end position="33"/>
    </location>
</feature>
<dbReference type="HOGENOM" id="CLU_033863_21_0_6"/>
<evidence type="ECO:0000256" key="2">
    <source>
        <dbReference type="ARBA" id="ARBA00022475"/>
    </source>
</evidence>
<dbReference type="AlphaFoldDB" id="V2UNA0"/>
<reference evidence="8 9" key="1">
    <citation type="submission" date="2013-10" db="EMBL/GenBank/DDBJ databases">
        <title>The Genome Sequence of Acinetobacter brisouii CIP 110357.</title>
        <authorList>
            <consortium name="The Broad Institute Genomics Platform"/>
            <consortium name="The Broad Institute Genome Sequencing Center for Infectious Disease"/>
            <person name="Cerqueira G."/>
            <person name="Feldgarden M."/>
            <person name="Courvalin P."/>
            <person name="Grillot-Courvalin C."/>
            <person name="Clermont D."/>
            <person name="Rocha E."/>
            <person name="Yoon E.-J."/>
            <person name="Nemec A."/>
            <person name="Young S.K."/>
            <person name="Zeng Q."/>
            <person name="Gargeya S."/>
            <person name="Fitzgerald M."/>
            <person name="Abouelleil A."/>
            <person name="Alvarado L."/>
            <person name="Berlin A.M."/>
            <person name="Chapman S.B."/>
            <person name="Gainer-Dewar J."/>
            <person name="Goldberg J."/>
            <person name="Gnerre S."/>
            <person name="Griggs A."/>
            <person name="Gujja S."/>
            <person name="Hansen M."/>
            <person name="Howarth C."/>
            <person name="Imamovic A."/>
            <person name="Ireland A."/>
            <person name="Larimer J."/>
            <person name="McCowan C."/>
            <person name="Murphy C."/>
            <person name="Pearson M."/>
            <person name="Poon T.W."/>
            <person name="Priest M."/>
            <person name="Roberts A."/>
            <person name="Saif S."/>
            <person name="Shea T."/>
            <person name="Sykes S."/>
            <person name="Wortman J."/>
            <person name="Nusbaum C."/>
            <person name="Birren B."/>
        </authorList>
    </citation>
    <scope>NUCLEOTIDE SEQUENCE [LARGE SCALE GENOMIC DNA]</scope>
    <source>
        <strain evidence="8 9">CIP 110357</strain>
    </source>
</reference>
<keyword evidence="9" id="KW-1185">Reference proteome</keyword>
<dbReference type="RefSeq" id="WP_004899781.1">
    <property type="nucleotide sequence ID" value="NZ_BBTI01000002.1"/>
</dbReference>
<dbReference type="EMBL" id="AYEU01000006">
    <property type="protein sequence ID" value="ESK51452.1"/>
    <property type="molecule type" value="Genomic_DNA"/>
</dbReference>
<feature type="domain" description="EamA" evidence="7">
    <location>
        <begin position="13"/>
        <end position="140"/>
    </location>
</feature>
<evidence type="ECO:0000259" key="7">
    <source>
        <dbReference type="Pfam" id="PF00892"/>
    </source>
</evidence>
<evidence type="ECO:0000313" key="8">
    <source>
        <dbReference type="EMBL" id="ESK51452.1"/>
    </source>
</evidence>
<feature type="transmembrane region" description="Helical" evidence="6">
    <location>
        <begin position="155"/>
        <end position="175"/>
    </location>
</feature>
<dbReference type="SUPFAM" id="SSF103481">
    <property type="entry name" value="Multidrug resistance efflux transporter EmrE"/>
    <property type="match status" value="2"/>
</dbReference>
<evidence type="ECO:0000256" key="4">
    <source>
        <dbReference type="ARBA" id="ARBA00022989"/>
    </source>
</evidence>
<feature type="transmembrane region" description="Helical" evidence="6">
    <location>
        <begin position="209"/>
        <end position="232"/>
    </location>
</feature>
<feature type="transmembrane region" description="Helical" evidence="6">
    <location>
        <begin position="124"/>
        <end position="143"/>
    </location>
</feature>
<keyword evidence="5 6" id="KW-0472">Membrane</keyword>
<dbReference type="STRING" id="396323.VH98_08720"/>
<keyword evidence="3 6" id="KW-0812">Transmembrane</keyword>
<evidence type="ECO:0000313" key="9">
    <source>
        <dbReference type="Proteomes" id="UP000018418"/>
    </source>
</evidence>
<dbReference type="InterPro" id="IPR051258">
    <property type="entry name" value="Diverse_Substrate_Transporter"/>
</dbReference>
<dbReference type="OrthoDB" id="9804865at2"/>
<feature type="transmembrane region" description="Helical" evidence="6">
    <location>
        <begin position="182"/>
        <end position="203"/>
    </location>
</feature>
<keyword evidence="4 6" id="KW-1133">Transmembrane helix</keyword>
<dbReference type="InterPro" id="IPR037185">
    <property type="entry name" value="EmrE-like"/>
</dbReference>
<feature type="transmembrane region" description="Helical" evidence="6">
    <location>
        <begin position="244"/>
        <end position="262"/>
    </location>
</feature>
<evidence type="ECO:0000256" key="5">
    <source>
        <dbReference type="ARBA" id="ARBA00023136"/>
    </source>
</evidence>
<feature type="domain" description="EamA" evidence="7">
    <location>
        <begin position="153"/>
        <end position="284"/>
    </location>
</feature>
<dbReference type="Pfam" id="PF00892">
    <property type="entry name" value="EamA"/>
    <property type="match status" value="2"/>
</dbReference>
<comment type="caution">
    <text evidence="8">The sequence shown here is derived from an EMBL/GenBank/DDBJ whole genome shotgun (WGS) entry which is preliminary data.</text>
</comment>
<protein>
    <recommendedName>
        <fullName evidence="7">EamA domain-containing protein</fullName>
    </recommendedName>
</protein>
<evidence type="ECO:0000256" key="6">
    <source>
        <dbReference type="SAM" id="Phobius"/>
    </source>
</evidence>
<feature type="transmembrane region" description="Helical" evidence="6">
    <location>
        <begin position="99"/>
        <end position="117"/>
    </location>
</feature>
<dbReference type="PANTHER" id="PTHR42920">
    <property type="entry name" value="OS03G0707200 PROTEIN-RELATED"/>
    <property type="match status" value="1"/>
</dbReference>
<feature type="transmembrane region" description="Helical" evidence="6">
    <location>
        <begin position="268"/>
        <end position="286"/>
    </location>
</feature>
<organism evidence="8 9">
    <name type="scientific">Acinetobacter brisouii CIP 110357</name>
    <dbReference type="NCBI Taxonomy" id="1341683"/>
    <lineage>
        <taxon>Bacteria</taxon>
        <taxon>Pseudomonadati</taxon>
        <taxon>Pseudomonadota</taxon>
        <taxon>Gammaproteobacteria</taxon>
        <taxon>Moraxellales</taxon>
        <taxon>Moraxellaceae</taxon>
        <taxon>Acinetobacter</taxon>
    </lineage>
</organism>
<comment type="subcellular location">
    <subcellularLocation>
        <location evidence="1">Cell membrane</location>
        <topology evidence="1">Multi-pass membrane protein</topology>
    </subcellularLocation>
</comment>